<feature type="region of interest" description="Disordered" evidence="6">
    <location>
        <begin position="332"/>
        <end position="361"/>
    </location>
</feature>
<dbReference type="GO" id="GO:0005829">
    <property type="term" value="C:cytosol"/>
    <property type="evidence" value="ECO:0007669"/>
    <property type="project" value="TreeGrafter"/>
</dbReference>
<dbReference type="PANTHER" id="PTHR21499:SF59">
    <property type="entry name" value="ASPARTOKINASE"/>
    <property type="match status" value="1"/>
</dbReference>
<dbReference type="EC" id="2.7.2.4" evidence="2"/>
<dbReference type="InterPro" id="IPR036393">
    <property type="entry name" value="AceGlu_kinase-like_sf"/>
</dbReference>
<keyword evidence="4" id="KW-0808">Transferase</keyword>
<dbReference type="Pfam" id="PF22468">
    <property type="entry name" value="ACT_9"/>
    <property type="match status" value="1"/>
</dbReference>
<comment type="similarity">
    <text evidence="1">Belongs to the aspartokinase family.</text>
</comment>
<evidence type="ECO:0000256" key="1">
    <source>
        <dbReference type="ARBA" id="ARBA00010122"/>
    </source>
</evidence>
<evidence type="ECO:0000256" key="2">
    <source>
        <dbReference type="ARBA" id="ARBA00013059"/>
    </source>
</evidence>
<reference evidence="8" key="1">
    <citation type="submission" date="2017-12" db="EMBL/GenBank/DDBJ databases">
        <title>Gene loss provides genomic basis for host adaptation in cereal stripe rust fungi.</title>
        <authorList>
            <person name="Xia C."/>
        </authorList>
    </citation>
    <scope>NUCLEOTIDE SEQUENCE [LARGE SCALE GENOMIC DNA]</scope>
    <source>
        <strain evidence="8">93-210</strain>
    </source>
</reference>
<dbReference type="GO" id="GO:0009090">
    <property type="term" value="P:homoserine biosynthetic process"/>
    <property type="evidence" value="ECO:0007669"/>
    <property type="project" value="TreeGrafter"/>
</dbReference>
<dbReference type="EMBL" id="PKSL01000136">
    <property type="protein sequence ID" value="POW02768.1"/>
    <property type="molecule type" value="Genomic_DNA"/>
</dbReference>
<keyword evidence="3" id="KW-0547">Nucleotide-binding</keyword>
<dbReference type="InterPro" id="IPR002912">
    <property type="entry name" value="ACT_dom"/>
</dbReference>
<dbReference type="SUPFAM" id="SSF55021">
    <property type="entry name" value="ACT-like"/>
    <property type="match status" value="2"/>
</dbReference>
<accession>A0A2S4UZR5</accession>
<evidence type="ECO:0000256" key="3">
    <source>
        <dbReference type="ARBA" id="ARBA00022741"/>
    </source>
</evidence>
<keyword evidence="4" id="KW-0418">Kinase</keyword>
<dbReference type="PANTHER" id="PTHR21499">
    <property type="entry name" value="ASPARTATE KINASE"/>
    <property type="match status" value="1"/>
</dbReference>
<dbReference type="AlphaFoldDB" id="A0A2S4UZR5"/>
<dbReference type="PROSITE" id="PS51671">
    <property type="entry name" value="ACT"/>
    <property type="match status" value="1"/>
</dbReference>
<dbReference type="Gene3D" id="3.30.2130.10">
    <property type="entry name" value="VC0802-like"/>
    <property type="match status" value="2"/>
</dbReference>
<dbReference type="InterPro" id="IPR045865">
    <property type="entry name" value="ACT-like_dom_sf"/>
</dbReference>
<comment type="caution">
    <text evidence="8">The sequence shown here is derived from an EMBL/GenBank/DDBJ whole genome shotgun (WGS) entry which is preliminary data.</text>
</comment>
<dbReference type="VEuPathDB" id="FungiDB:PSTT_11542"/>
<feature type="domain" description="ACT" evidence="7">
    <location>
        <begin position="419"/>
        <end position="484"/>
    </location>
</feature>
<dbReference type="PIRSF" id="PIRSF000726">
    <property type="entry name" value="Asp_kin"/>
    <property type="match status" value="1"/>
</dbReference>
<evidence type="ECO:0000256" key="5">
    <source>
        <dbReference type="ARBA" id="ARBA00022840"/>
    </source>
</evidence>
<keyword evidence="9" id="KW-1185">Reference proteome</keyword>
<dbReference type="SUPFAM" id="SSF53633">
    <property type="entry name" value="Carbamate kinase-like"/>
    <property type="match status" value="1"/>
</dbReference>
<name>A0A2S4UZR5_9BASI</name>
<proteinExistence type="inferred from homology"/>
<gene>
    <name evidence="8" type="ORF">PSTT_11542</name>
</gene>
<dbReference type="GO" id="GO:0009089">
    <property type="term" value="P:lysine biosynthetic process via diaminopimelate"/>
    <property type="evidence" value="ECO:0007669"/>
    <property type="project" value="InterPro"/>
</dbReference>
<evidence type="ECO:0000313" key="9">
    <source>
        <dbReference type="Proteomes" id="UP000239156"/>
    </source>
</evidence>
<keyword evidence="5" id="KW-0067">ATP-binding</keyword>
<evidence type="ECO:0000256" key="6">
    <source>
        <dbReference type="SAM" id="MobiDB-lite"/>
    </source>
</evidence>
<dbReference type="VEuPathDB" id="FungiDB:PSHT_10117"/>
<evidence type="ECO:0000259" key="7">
    <source>
        <dbReference type="PROSITE" id="PS51671"/>
    </source>
</evidence>
<feature type="compositionally biased region" description="Polar residues" evidence="6">
    <location>
        <begin position="332"/>
        <end position="347"/>
    </location>
</feature>
<dbReference type="InterPro" id="IPR001048">
    <property type="entry name" value="Asp/Glu/Uridylate_kinase"/>
</dbReference>
<organism evidence="8 9">
    <name type="scientific">Puccinia striiformis</name>
    <dbReference type="NCBI Taxonomy" id="27350"/>
    <lineage>
        <taxon>Eukaryota</taxon>
        <taxon>Fungi</taxon>
        <taxon>Dikarya</taxon>
        <taxon>Basidiomycota</taxon>
        <taxon>Pucciniomycotina</taxon>
        <taxon>Pucciniomycetes</taxon>
        <taxon>Pucciniales</taxon>
        <taxon>Pucciniaceae</taxon>
        <taxon>Puccinia</taxon>
    </lineage>
</organism>
<dbReference type="Gene3D" id="3.40.1160.10">
    <property type="entry name" value="Acetylglutamate kinase-like"/>
    <property type="match status" value="1"/>
</dbReference>
<dbReference type="InterPro" id="IPR054352">
    <property type="entry name" value="ACT_Aspartokinase"/>
</dbReference>
<protein>
    <recommendedName>
        <fullName evidence="2">aspartate kinase</fullName>
        <ecNumber evidence="2">2.7.2.4</ecNumber>
    </recommendedName>
</protein>
<dbReference type="InterPro" id="IPR005260">
    <property type="entry name" value="Asp_kin_monofn"/>
</dbReference>
<evidence type="ECO:0000256" key="4">
    <source>
        <dbReference type="ARBA" id="ARBA00022777"/>
    </source>
</evidence>
<evidence type="ECO:0000313" key="8">
    <source>
        <dbReference type="EMBL" id="POW02768.1"/>
    </source>
</evidence>
<dbReference type="GO" id="GO:0004072">
    <property type="term" value="F:aspartate kinase activity"/>
    <property type="evidence" value="ECO:0007669"/>
    <property type="project" value="UniProtKB-EC"/>
</dbReference>
<dbReference type="Pfam" id="PF00696">
    <property type="entry name" value="AA_kinase"/>
    <property type="match status" value="1"/>
</dbReference>
<dbReference type="GO" id="GO:0005524">
    <property type="term" value="F:ATP binding"/>
    <property type="evidence" value="ECO:0007669"/>
    <property type="project" value="UniProtKB-KW"/>
</dbReference>
<sequence length="484" mass="53295">MGVWQVLVWFSTQNPDTRTRGQELVACKQVLPNEYQGGPNPLILSQILPRRGSHTPRLLLRTNSTINGFSSPTSPGCSFNNLSINQQPDLPNNTFDKTVKILKADHLKAASTFIHDEQLLAELQYDISYNCERLTSLLLATQILEELSPKSKDLIIGVGKRLSCRMVTAYLQDQGYKAELVWLNTIVERIDFQSTTEGIYEMVGGQLRQPFYNRIAIRLGERIKQCEDRIPVITGFFGVVPGSLLTQVGRGYTDCCALLCASELQVWKGVNGIFTADPQKVPQAQLLDVVTTAEAAELTYYGSKVIHPFTMEQVIQASIPIQIKNVINPNGKGTVTYPNQSTPSSPQRAPEKPNAGSDNKIIRSSKAPTAITIKEGIVVLNIHSNQKTISHGFLARIFGILDKFGIIVDLISTRWSTRSTDLKMKNMVGIAGKVFSTSAEGNVNIEMISQGASEINISCVISKQDSIKALNLVHDTFIINSSSS</sequence>
<dbReference type="Proteomes" id="UP000239156">
    <property type="component" value="Unassembled WGS sequence"/>
</dbReference>